<organism evidence="2 3">
    <name type="scientific">Paramecium sonneborni</name>
    <dbReference type="NCBI Taxonomy" id="65129"/>
    <lineage>
        <taxon>Eukaryota</taxon>
        <taxon>Sar</taxon>
        <taxon>Alveolata</taxon>
        <taxon>Ciliophora</taxon>
        <taxon>Intramacronucleata</taxon>
        <taxon>Oligohymenophorea</taxon>
        <taxon>Peniculida</taxon>
        <taxon>Parameciidae</taxon>
        <taxon>Paramecium</taxon>
    </lineage>
</organism>
<feature type="transmembrane region" description="Helical" evidence="1">
    <location>
        <begin position="87"/>
        <end position="112"/>
    </location>
</feature>
<evidence type="ECO:0000313" key="3">
    <source>
        <dbReference type="Proteomes" id="UP000692954"/>
    </source>
</evidence>
<keyword evidence="1" id="KW-0812">Transmembrane</keyword>
<dbReference type="OrthoDB" id="305052at2759"/>
<sequence length="164" mass="19684">MLTHLYFFDNMRVFAQRILFCLSISDFLYSLGLLLYVEPDLINYNKYRCTVQGIITQFATISAFLWSASIGYLLYISIMRGICSSFIYFYFTIVFRFLYSNTLKCACYLFNLFQQLKQIIRRKLQSQFVFKFIIVLLTFNFYSSNFNIFHNEIIFQNKKNQKSI</sequence>
<protein>
    <recommendedName>
        <fullName evidence="4">G-protein coupled receptors family 1 profile domain-containing protein</fullName>
    </recommendedName>
</protein>
<proteinExistence type="predicted"/>
<comment type="caution">
    <text evidence="2">The sequence shown here is derived from an EMBL/GenBank/DDBJ whole genome shotgun (WGS) entry which is preliminary data.</text>
</comment>
<evidence type="ECO:0008006" key="4">
    <source>
        <dbReference type="Google" id="ProtNLM"/>
    </source>
</evidence>
<name>A0A8S1N6V6_9CILI</name>
<feature type="transmembrane region" description="Helical" evidence="1">
    <location>
        <begin position="124"/>
        <end position="142"/>
    </location>
</feature>
<keyword evidence="1" id="KW-1133">Transmembrane helix</keyword>
<evidence type="ECO:0000313" key="2">
    <source>
        <dbReference type="EMBL" id="CAD8088210.1"/>
    </source>
</evidence>
<dbReference type="EMBL" id="CAJJDN010000052">
    <property type="protein sequence ID" value="CAD8088210.1"/>
    <property type="molecule type" value="Genomic_DNA"/>
</dbReference>
<dbReference type="AlphaFoldDB" id="A0A8S1N6V6"/>
<accession>A0A8S1N6V6</accession>
<keyword evidence="3" id="KW-1185">Reference proteome</keyword>
<feature type="transmembrane region" description="Helical" evidence="1">
    <location>
        <begin position="14"/>
        <end position="37"/>
    </location>
</feature>
<gene>
    <name evidence="2" type="ORF">PSON_ATCC_30995.1.T0520238</name>
</gene>
<keyword evidence="1" id="KW-0472">Membrane</keyword>
<feature type="transmembrane region" description="Helical" evidence="1">
    <location>
        <begin position="49"/>
        <end position="75"/>
    </location>
</feature>
<evidence type="ECO:0000256" key="1">
    <source>
        <dbReference type="SAM" id="Phobius"/>
    </source>
</evidence>
<reference evidence="2" key="1">
    <citation type="submission" date="2021-01" db="EMBL/GenBank/DDBJ databases">
        <authorList>
            <consortium name="Genoscope - CEA"/>
            <person name="William W."/>
        </authorList>
    </citation>
    <scope>NUCLEOTIDE SEQUENCE</scope>
</reference>
<dbReference type="Proteomes" id="UP000692954">
    <property type="component" value="Unassembled WGS sequence"/>
</dbReference>